<proteinExistence type="inferred from homology"/>
<dbReference type="InterPro" id="IPR013324">
    <property type="entry name" value="RNA_pol_sigma_r3/r4-like"/>
</dbReference>
<name>A0ABV9Y5E0_9PSEU</name>
<evidence type="ECO:0000256" key="4">
    <source>
        <dbReference type="ARBA" id="ARBA00023163"/>
    </source>
</evidence>
<keyword evidence="2" id="KW-0805">Transcription regulation</keyword>
<reference evidence="8" key="1">
    <citation type="journal article" date="2019" name="Int. J. Syst. Evol. Microbiol.">
        <title>The Global Catalogue of Microorganisms (GCM) 10K type strain sequencing project: providing services to taxonomists for standard genome sequencing and annotation.</title>
        <authorList>
            <consortium name="The Broad Institute Genomics Platform"/>
            <consortium name="The Broad Institute Genome Sequencing Center for Infectious Disease"/>
            <person name="Wu L."/>
            <person name="Ma J."/>
        </authorList>
    </citation>
    <scope>NUCLEOTIDE SEQUENCE [LARGE SCALE GENOMIC DNA]</scope>
    <source>
        <strain evidence="8">KCTC 12848</strain>
    </source>
</reference>
<comment type="similarity">
    <text evidence="1">Belongs to the sigma-70 factor family. ECF subfamily.</text>
</comment>
<dbReference type="Gene3D" id="1.10.1740.10">
    <property type="match status" value="1"/>
</dbReference>
<dbReference type="InterPro" id="IPR014284">
    <property type="entry name" value="RNA_pol_sigma-70_dom"/>
</dbReference>
<dbReference type="InterPro" id="IPR013249">
    <property type="entry name" value="RNA_pol_sigma70_r4_t2"/>
</dbReference>
<accession>A0ABV9Y5E0</accession>
<dbReference type="RefSeq" id="WP_344036227.1">
    <property type="nucleotide sequence ID" value="NZ_BAAAKE010000004.1"/>
</dbReference>
<evidence type="ECO:0000313" key="8">
    <source>
        <dbReference type="Proteomes" id="UP001595833"/>
    </source>
</evidence>
<evidence type="ECO:0000259" key="6">
    <source>
        <dbReference type="Pfam" id="PF08281"/>
    </source>
</evidence>
<dbReference type="InterPro" id="IPR013325">
    <property type="entry name" value="RNA_pol_sigma_r2"/>
</dbReference>
<keyword evidence="8" id="KW-1185">Reference proteome</keyword>
<evidence type="ECO:0000256" key="2">
    <source>
        <dbReference type="ARBA" id="ARBA00023015"/>
    </source>
</evidence>
<dbReference type="EMBL" id="JBHSJB010000028">
    <property type="protein sequence ID" value="MFC5057938.1"/>
    <property type="molecule type" value="Genomic_DNA"/>
</dbReference>
<evidence type="ECO:0000256" key="1">
    <source>
        <dbReference type="ARBA" id="ARBA00010641"/>
    </source>
</evidence>
<evidence type="ECO:0000259" key="5">
    <source>
        <dbReference type="Pfam" id="PF04542"/>
    </source>
</evidence>
<comment type="caution">
    <text evidence="7">The sequence shown here is derived from an EMBL/GenBank/DDBJ whole genome shotgun (WGS) entry which is preliminary data.</text>
</comment>
<evidence type="ECO:0000313" key="7">
    <source>
        <dbReference type="EMBL" id="MFC5057938.1"/>
    </source>
</evidence>
<protein>
    <submittedName>
        <fullName evidence="7">RNA polymerase sigma factor</fullName>
    </submittedName>
</protein>
<dbReference type="InterPro" id="IPR036388">
    <property type="entry name" value="WH-like_DNA-bd_sf"/>
</dbReference>
<dbReference type="SUPFAM" id="SSF88946">
    <property type="entry name" value="Sigma2 domain of RNA polymerase sigma factors"/>
    <property type="match status" value="1"/>
</dbReference>
<evidence type="ECO:0000256" key="3">
    <source>
        <dbReference type="ARBA" id="ARBA00023082"/>
    </source>
</evidence>
<keyword evidence="3" id="KW-0731">Sigma factor</keyword>
<dbReference type="SUPFAM" id="SSF88659">
    <property type="entry name" value="Sigma3 and sigma4 domains of RNA polymerase sigma factors"/>
    <property type="match status" value="1"/>
</dbReference>
<dbReference type="NCBIfam" id="TIGR02937">
    <property type="entry name" value="sigma70-ECF"/>
    <property type="match status" value="1"/>
</dbReference>
<dbReference type="Proteomes" id="UP001595833">
    <property type="component" value="Unassembled WGS sequence"/>
</dbReference>
<dbReference type="PANTHER" id="PTHR43133">
    <property type="entry name" value="RNA POLYMERASE ECF-TYPE SIGMA FACTO"/>
    <property type="match status" value="1"/>
</dbReference>
<dbReference type="PANTHER" id="PTHR43133:SF62">
    <property type="entry name" value="RNA POLYMERASE SIGMA FACTOR SIGZ"/>
    <property type="match status" value="1"/>
</dbReference>
<dbReference type="Gene3D" id="1.10.10.10">
    <property type="entry name" value="Winged helix-like DNA-binding domain superfamily/Winged helix DNA-binding domain"/>
    <property type="match status" value="1"/>
</dbReference>
<organism evidence="7 8">
    <name type="scientific">Saccharothrix xinjiangensis</name>
    <dbReference type="NCBI Taxonomy" id="204798"/>
    <lineage>
        <taxon>Bacteria</taxon>
        <taxon>Bacillati</taxon>
        <taxon>Actinomycetota</taxon>
        <taxon>Actinomycetes</taxon>
        <taxon>Pseudonocardiales</taxon>
        <taxon>Pseudonocardiaceae</taxon>
        <taxon>Saccharothrix</taxon>
    </lineage>
</organism>
<dbReference type="InterPro" id="IPR039425">
    <property type="entry name" value="RNA_pol_sigma-70-like"/>
</dbReference>
<gene>
    <name evidence="7" type="ORF">ACFPFM_29855</name>
</gene>
<dbReference type="Pfam" id="PF08281">
    <property type="entry name" value="Sigma70_r4_2"/>
    <property type="match status" value="1"/>
</dbReference>
<dbReference type="InterPro" id="IPR007627">
    <property type="entry name" value="RNA_pol_sigma70_r2"/>
</dbReference>
<feature type="domain" description="RNA polymerase sigma-70 region 2" evidence="5">
    <location>
        <begin position="39"/>
        <end position="106"/>
    </location>
</feature>
<dbReference type="CDD" id="cd06171">
    <property type="entry name" value="Sigma70_r4"/>
    <property type="match status" value="1"/>
</dbReference>
<feature type="domain" description="RNA polymerase sigma factor 70 region 4 type 2" evidence="6">
    <location>
        <begin position="141"/>
        <end position="191"/>
    </location>
</feature>
<dbReference type="Pfam" id="PF04542">
    <property type="entry name" value="Sigma70_r2"/>
    <property type="match status" value="1"/>
</dbReference>
<sequence length="202" mass="22054">MSEVTGTPRCAAANRYVTTALDEPPDLRGPDVTSAFAELFDAHARQLRGYLAGRVGESAADDLVAETFLVALKRRHSYDPGLAPVKGWLYGIATNLVREHVRRETRGRRAALRVVGRPEPEPDHGHLVASRVDAQRQAAVLARALADLRDEDRDALLLTSWAGLTPAEVAAALGENDSTVRSRLHRVRAKLQALLTEETHDA</sequence>
<keyword evidence="4" id="KW-0804">Transcription</keyword>